<dbReference type="Proteomes" id="UP001285244">
    <property type="component" value="Unassembled WGS sequence"/>
</dbReference>
<name>A0ABU4WLW4_9FIRM</name>
<dbReference type="InterPro" id="IPR050256">
    <property type="entry name" value="Glycosyltransferase_2"/>
</dbReference>
<proteinExistence type="predicted"/>
<dbReference type="EMBL" id="JALBUS010000001">
    <property type="protein sequence ID" value="MDX8416399.1"/>
    <property type="molecule type" value="Genomic_DNA"/>
</dbReference>
<keyword evidence="1" id="KW-0472">Membrane</keyword>
<gene>
    <name evidence="3" type="ORF">MOZ64_00870</name>
</gene>
<keyword evidence="1" id="KW-1133">Transmembrane helix</keyword>
<dbReference type="Gene3D" id="3.90.550.10">
    <property type="entry name" value="Spore Coat Polysaccharide Biosynthesis Protein SpsA, Chain A"/>
    <property type="match status" value="1"/>
</dbReference>
<dbReference type="CDD" id="cd04187">
    <property type="entry name" value="DPM1_like_bac"/>
    <property type="match status" value="1"/>
</dbReference>
<evidence type="ECO:0000313" key="3">
    <source>
        <dbReference type="EMBL" id="MDX8416399.1"/>
    </source>
</evidence>
<dbReference type="SUPFAM" id="SSF53448">
    <property type="entry name" value="Nucleotide-diphospho-sugar transferases"/>
    <property type="match status" value="1"/>
</dbReference>
<feature type="domain" description="Glycosyltransferase 2-like" evidence="2">
    <location>
        <begin position="5"/>
        <end position="143"/>
    </location>
</feature>
<accession>A0ABU4WLW4</accession>
<comment type="caution">
    <text evidence="3">The sequence shown here is derived from an EMBL/GenBank/DDBJ whole genome shotgun (WGS) entry which is preliminary data.</text>
</comment>
<feature type="transmembrane region" description="Helical" evidence="1">
    <location>
        <begin position="246"/>
        <end position="268"/>
    </location>
</feature>
<dbReference type="PANTHER" id="PTHR48090:SF8">
    <property type="entry name" value="GLYCOSYLTRANSFERASE CSBB-RELATED"/>
    <property type="match status" value="1"/>
</dbReference>
<feature type="transmembrane region" description="Helical" evidence="1">
    <location>
        <begin position="222"/>
        <end position="240"/>
    </location>
</feature>
<sequence length="294" mass="33775">MHCISVIVPCFNEEDVLQAFHQEVTKELQTIDHTTYELIFVNDGSSDHTQDILESLSQVDPHCSYYTFSRNFGKEAAMYAGLKQAKGDLVVIMDADLQHPPRLLKPMAHAILDEHYDCCAGKRIDRQGEGKLRNFLSHSFYKIIHMQDGAGDFRMMSRQMVDAILECKEYNRYMKGIFSFVGFDTKWIPFHNVERVGGRSKWNLKSLFTYALQGIYSFSDAPIQWCMGIGLISLLASFVFLPIRPIVFFLMFFGGLQILCLSAIGEYASKCYLESKNRPIYIIKKQSQAREIQK</sequence>
<dbReference type="Pfam" id="PF00535">
    <property type="entry name" value="Glycos_transf_2"/>
    <property type="match status" value="1"/>
</dbReference>
<dbReference type="RefSeq" id="WP_320324734.1">
    <property type="nucleotide sequence ID" value="NZ_JALBUS010000001.1"/>
</dbReference>
<evidence type="ECO:0000259" key="2">
    <source>
        <dbReference type="Pfam" id="PF00535"/>
    </source>
</evidence>
<dbReference type="InterPro" id="IPR029044">
    <property type="entry name" value="Nucleotide-diphossugar_trans"/>
</dbReference>
<dbReference type="InterPro" id="IPR001173">
    <property type="entry name" value="Glyco_trans_2-like"/>
</dbReference>
<evidence type="ECO:0000256" key="1">
    <source>
        <dbReference type="SAM" id="Phobius"/>
    </source>
</evidence>
<organism evidence="3 4">
    <name type="scientific">Absicoccus intestinalis</name>
    <dbReference type="NCBI Taxonomy" id="2926319"/>
    <lineage>
        <taxon>Bacteria</taxon>
        <taxon>Bacillati</taxon>
        <taxon>Bacillota</taxon>
        <taxon>Erysipelotrichia</taxon>
        <taxon>Erysipelotrichales</taxon>
        <taxon>Erysipelotrichaceae</taxon>
        <taxon>Absicoccus</taxon>
    </lineage>
</organism>
<keyword evidence="4" id="KW-1185">Reference proteome</keyword>
<evidence type="ECO:0000313" key="4">
    <source>
        <dbReference type="Proteomes" id="UP001285244"/>
    </source>
</evidence>
<keyword evidence="1" id="KW-0812">Transmembrane</keyword>
<reference evidence="3 4" key="1">
    <citation type="submission" date="2022-03" db="EMBL/GenBank/DDBJ databases">
        <title>Novel taxa within the pig intestine.</title>
        <authorList>
            <person name="Wylensek D."/>
            <person name="Bishof K."/>
            <person name="Afrizal A."/>
            <person name="Clavel T."/>
        </authorList>
    </citation>
    <scope>NUCLEOTIDE SEQUENCE [LARGE SCALE GENOMIC DNA]</scope>
    <source>
        <strain evidence="3 4">Cla-KB-P134</strain>
    </source>
</reference>
<dbReference type="PANTHER" id="PTHR48090">
    <property type="entry name" value="UNDECAPRENYL-PHOSPHATE 4-DEOXY-4-FORMAMIDO-L-ARABINOSE TRANSFERASE-RELATED"/>
    <property type="match status" value="1"/>
</dbReference>
<protein>
    <submittedName>
        <fullName evidence="3">Glycosyltransferase family 2 protein</fullName>
    </submittedName>
</protein>